<accession>A0A8S9WML7</accession>
<keyword evidence="2" id="KW-1185">Reference proteome</keyword>
<comment type="caution">
    <text evidence="1">The sequence shown here is derived from an EMBL/GenBank/DDBJ whole genome shotgun (WGS) entry which is preliminary data.</text>
</comment>
<proteinExistence type="predicted"/>
<feature type="non-terminal residue" evidence="1">
    <location>
        <position position="1"/>
    </location>
</feature>
<dbReference type="AlphaFoldDB" id="A0A8S9WML7"/>
<evidence type="ECO:0000313" key="1">
    <source>
        <dbReference type="EMBL" id="KAF6197993.1"/>
    </source>
</evidence>
<protein>
    <submittedName>
        <fullName evidence="1">Uncharacterized protein</fullName>
    </submittedName>
</protein>
<dbReference type="Proteomes" id="UP000466442">
    <property type="component" value="Linkage Group LG16"/>
</dbReference>
<name>A0A8S9WML7_APOLU</name>
<organism evidence="1 2">
    <name type="scientific">Apolygus lucorum</name>
    <name type="common">Small green plant bug</name>
    <name type="synonym">Lygocoris lucorum</name>
    <dbReference type="NCBI Taxonomy" id="248454"/>
    <lineage>
        <taxon>Eukaryota</taxon>
        <taxon>Metazoa</taxon>
        <taxon>Ecdysozoa</taxon>
        <taxon>Arthropoda</taxon>
        <taxon>Hexapoda</taxon>
        <taxon>Insecta</taxon>
        <taxon>Pterygota</taxon>
        <taxon>Neoptera</taxon>
        <taxon>Paraneoptera</taxon>
        <taxon>Hemiptera</taxon>
        <taxon>Heteroptera</taxon>
        <taxon>Panheteroptera</taxon>
        <taxon>Cimicomorpha</taxon>
        <taxon>Miridae</taxon>
        <taxon>Mirini</taxon>
        <taxon>Apolygus</taxon>
    </lineage>
</organism>
<dbReference type="EMBL" id="WIXP02000016">
    <property type="protein sequence ID" value="KAF6197993.1"/>
    <property type="molecule type" value="Genomic_DNA"/>
</dbReference>
<reference evidence="1" key="1">
    <citation type="journal article" date="2021" name="Mol. Ecol. Resour.">
        <title>Apolygus lucorum genome provides insights into omnivorousness and mesophyll feeding.</title>
        <authorList>
            <person name="Liu Y."/>
            <person name="Liu H."/>
            <person name="Wang H."/>
            <person name="Huang T."/>
            <person name="Liu B."/>
            <person name="Yang B."/>
            <person name="Yin L."/>
            <person name="Li B."/>
            <person name="Zhang Y."/>
            <person name="Zhang S."/>
            <person name="Jiang F."/>
            <person name="Zhang X."/>
            <person name="Ren Y."/>
            <person name="Wang B."/>
            <person name="Wang S."/>
            <person name="Lu Y."/>
            <person name="Wu K."/>
            <person name="Fan W."/>
            <person name="Wang G."/>
        </authorList>
    </citation>
    <scope>NUCLEOTIDE SEQUENCE</scope>
    <source>
        <strain evidence="1">12Hb</strain>
    </source>
</reference>
<sequence>EASFHLNYSPSQGREDWTRWPRFSSAGETRWPFCAFHVPFIQRPSLGDDGHFQCLREVRKDN</sequence>
<evidence type="ECO:0000313" key="2">
    <source>
        <dbReference type="Proteomes" id="UP000466442"/>
    </source>
</evidence>
<gene>
    <name evidence="1" type="ORF">GE061_007738</name>
</gene>